<keyword evidence="1" id="KW-0489">Methyltransferase</keyword>
<dbReference type="SUPFAM" id="SSF53335">
    <property type="entry name" value="S-adenosyl-L-methionine-dependent methyltransferases"/>
    <property type="match status" value="1"/>
</dbReference>
<accession>A0AAD9Y598</accession>
<dbReference type="CDD" id="cd02440">
    <property type="entry name" value="AdoMet_MTases"/>
    <property type="match status" value="1"/>
</dbReference>
<protein>
    <submittedName>
        <fullName evidence="1">Methyltransferase</fullName>
    </submittedName>
</protein>
<keyword evidence="2" id="KW-1185">Reference proteome</keyword>
<comment type="caution">
    <text evidence="1">The sequence shown here is derived from an EMBL/GenBank/DDBJ whole genome shotgun (WGS) entry which is preliminary data.</text>
</comment>
<dbReference type="Gene3D" id="3.40.50.150">
    <property type="entry name" value="Vaccinia Virus protein VP39"/>
    <property type="match status" value="1"/>
</dbReference>
<dbReference type="GO" id="GO:0008168">
    <property type="term" value="F:methyltransferase activity"/>
    <property type="evidence" value="ECO:0007669"/>
    <property type="project" value="UniProtKB-KW"/>
</dbReference>
<dbReference type="EMBL" id="VYYT01000421">
    <property type="protein sequence ID" value="KAK2736612.1"/>
    <property type="molecule type" value="Genomic_DNA"/>
</dbReference>
<sequence>MPRTTYTASLTSSVVDYPTEYGRRYHAFRQGDQLLSPPQQELDRLDLAHKMMLKTLSGRLYLAPLEKDKVRRIFDIGTGTGMCMAVEMGDCFPNAEIIGNDLSPIQTPWVPPNVKFEIDDVESSWVGVEKYDYIFCRYIVVALPSYTPPHRPPLLVPRWVRHPTTNTTKSTPITYSRPR</sequence>
<dbReference type="Pfam" id="PF13489">
    <property type="entry name" value="Methyltransf_23"/>
    <property type="match status" value="1"/>
</dbReference>
<organism evidence="1 2">
    <name type="scientific">Colletotrichum kahawae</name>
    <name type="common">Coffee berry disease fungus</name>
    <dbReference type="NCBI Taxonomy" id="34407"/>
    <lineage>
        <taxon>Eukaryota</taxon>
        <taxon>Fungi</taxon>
        <taxon>Dikarya</taxon>
        <taxon>Ascomycota</taxon>
        <taxon>Pezizomycotina</taxon>
        <taxon>Sordariomycetes</taxon>
        <taxon>Hypocreomycetidae</taxon>
        <taxon>Glomerellales</taxon>
        <taxon>Glomerellaceae</taxon>
        <taxon>Colletotrichum</taxon>
        <taxon>Colletotrichum gloeosporioides species complex</taxon>
    </lineage>
</organism>
<evidence type="ECO:0000313" key="1">
    <source>
        <dbReference type="EMBL" id="KAK2736612.1"/>
    </source>
</evidence>
<name>A0AAD9Y598_COLKA</name>
<dbReference type="InterPro" id="IPR029063">
    <property type="entry name" value="SAM-dependent_MTases_sf"/>
</dbReference>
<proteinExistence type="predicted"/>
<evidence type="ECO:0000313" key="2">
    <source>
        <dbReference type="Proteomes" id="UP001281614"/>
    </source>
</evidence>
<reference evidence="1" key="1">
    <citation type="submission" date="2023-02" db="EMBL/GenBank/DDBJ databases">
        <title>Colletotrichum kahawae CIFC_Que2 genome sequencing and assembly.</title>
        <authorList>
            <person name="Baroncelli R."/>
        </authorList>
    </citation>
    <scope>NUCLEOTIDE SEQUENCE</scope>
    <source>
        <strain evidence="1">CIFC_Que2</strain>
    </source>
</reference>
<dbReference type="GO" id="GO:0032259">
    <property type="term" value="P:methylation"/>
    <property type="evidence" value="ECO:0007669"/>
    <property type="project" value="UniProtKB-KW"/>
</dbReference>
<gene>
    <name evidence="1" type="ORF">CKAH01_18898</name>
</gene>
<dbReference type="Proteomes" id="UP001281614">
    <property type="component" value="Unassembled WGS sequence"/>
</dbReference>
<keyword evidence="1" id="KW-0808">Transferase</keyword>
<dbReference type="AlphaFoldDB" id="A0AAD9Y598"/>